<keyword evidence="12" id="KW-0750">Starch biosynthesis</keyword>
<dbReference type="EC" id="2.7.7.27" evidence="6"/>
<dbReference type="PROSITE" id="PS00810">
    <property type="entry name" value="ADP_GLC_PYROPHOSPH_3"/>
    <property type="match status" value="1"/>
</dbReference>
<dbReference type="Proteomes" id="UP000585474">
    <property type="component" value="Unassembled WGS sequence"/>
</dbReference>
<dbReference type="AlphaFoldDB" id="A0A7J0FG78"/>
<dbReference type="Pfam" id="PF00483">
    <property type="entry name" value="NTP_transferase"/>
    <property type="match status" value="1"/>
</dbReference>
<keyword evidence="18" id="KW-1185">Reference proteome</keyword>
<keyword evidence="10" id="KW-0547">Nucleotide-binding</keyword>
<dbReference type="Gene3D" id="3.90.550.10">
    <property type="entry name" value="Spore Coat Polysaccharide Biosynthesis Protein SpsA, Chain A"/>
    <property type="match status" value="1"/>
</dbReference>
<dbReference type="PANTHER" id="PTHR43523">
    <property type="entry name" value="GLUCOSE-1-PHOSPHATE ADENYLYLTRANSFERASE-RELATED"/>
    <property type="match status" value="1"/>
</dbReference>
<gene>
    <name evidence="17" type="ORF">Acr_12g0002060</name>
</gene>
<protein>
    <recommendedName>
        <fullName evidence="6">glucose-1-phosphate adenylyltransferase</fullName>
        <ecNumber evidence="6">2.7.7.27</ecNumber>
    </recommendedName>
    <alternativeName>
        <fullName evidence="15">ADP-glucose pyrophosphorylase</fullName>
    </alternativeName>
    <alternativeName>
        <fullName evidence="14">ADP-glucose synthase</fullName>
    </alternativeName>
    <alternativeName>
        <fullName evidence="13">Alpha-D-glucose-1-phosphate adenyl transferase</fullName>
    </alternativeName>
</protein>
<evidence type="ECO:0000256" key="2">
    <source>
        <dbReference type="ARBA" id="ARBA00002231"/>
    </source>
</evidence>
<dbReference type="InterPro" id="IPR029044">
    <property type="entry name" value="Nucleotide-diphossugar_trans"/>
</dbReference>
<proteinExistence type="inferred from homology"/>
<dbReference type="OrthoDB" id="1669524at2759"/>
<dbReference type="EMBL" id="BJWL01000012">
    <property type="protein sequence ID" value="GFY97665.1"/>
    <property type="molecule type" value="Genomic_DNA"/>
</dbReference>
<dbReference type="PANTHER" id="PTHR43523:SF12">
    <property type="entry name" value="GLUCOSE-1-PHOSPHATE ADENYLYLTRANSFERASE LARGE SUBUNIT 1, CHLOROPLASTIC-RELATED"/>
    <property type="match status" value="1"/>
</dbReference>
<dbReference type="InterPro" id="IPR005835">
    <property type="entry name" value="NTP_transferase_dom"/>
</dbReference>
<evidence type="ECO:0000256" key="14">
    <source>
        <dbReference type="ARBA" id="ARBA00030817"/>
    </source>
</evidence>
<evidence type="ECO:0000256" key="10">
    <source>
        <dbReference type="ARBA" id="ARBA00022741"/>
    </source>
</evidence>
<evidence type="ECO:0000256" key="3">
    <source>
        <dbReference type="ARBA" id="ARBA00004727"/>
    </source>
</evidence>
<evidence type="ECO:0000256" key="1">
    <source>
        <dbReference type="ARBA" id="ARBA00000956"/>
    </source>
</evidence>
<comment type="function">
    <text evidence="2">This protein plays a role in synthesis of starch. It catalyzes the synthesis of the activated glycosyl donor, ADP-glucose from Glc-1-P and ATP.</text>
</comment>
<evidence type="ECO:0000256" key="5">
    <source>
        <dbReference type="ARBA" id="ARBA00011680"/>
    </source>
</evidence>
<dbReference type="SUPFAM" id="SSF53448">
    <property type="entry name" value="Nucleotide-diphospho-sugar transferases"/>
    <property type="match status" value="1"/>
</dbReference>
<evidence type="ECO:0000313" key="17">
    <source>
        <dbReference type="EMBL" id="GFY97665.1"/>
    </source>
</evidence>
<keyword evidence="7" id="KW-0021">Allosteric enzyme</keyword>
<evidence type="ECO:0000256" key="13">
    <source>
        <dbReference type="ARBA" id="ARBA00030645"/>
    </source>
</evidence>
<evidence type="ECO:0000256" key="7">
    <source>
        <dbReference type="ARBA" id="ARBA00022533"/>
    </source>
</evidence>
<name>A0A7J0FG78_9ERIC</name>
<keyword evidence="11" id="KW-0067">ATP-binding</keyword>
<dbReference type="GO" id="GO:0019252">
    <property type="term" value="P:starch biosynthetic process"/>
    <property type="evidence" value="ECO:0007669"/>
    <property type="project" value="UniProtKB-KW"/>
</dbReference>
<sequence length="217" mass="24187">MDYGRFIQAHRETDADITVAALPMDEKRSTGFGLMKIDEECRIIEFAEKPKGEQLKAMKVDTTILGPDDERAKEMPYIASMGIYVVSKDVMLNLLRDKFPGARGRTGQRVQSSPAFVCKKGLRTISLTRLIVRYMWDCAIPGVGMGQLVPGLSLIRLLSKRTWDKTELPLIQSFVWSKTNSYTIYSGPSSSTASRVQSCPEAISPETPCSVRQTNEA</sequence>
<reference evidence="17 18" key="1">
    <citation type="submission" date="2019-07" db="EMBL/GenBank/DDBJ databases">
        <title>De Novo Assembly of kiwifruit Actinidia rufa.</title>
        <authorList>
            <person name="Sugita-Konishi S."/>
            <person name="Sato K."/>
            <person name="Mori E."/>
            <person name="Abe Y."/>
            <person name="Kisaki G."/>
            <person name="Hamano K."/>
            <person name="Suezawa K."/>
            <person name="Otani M."/>
            <person name="Fukuda T."/>
            <person name="Manabe T."/>
            <person name="Gomi K."/>
            <person name="Tabuchi M."/>
            <person name="Akimitsu K."/>
            <person name="Kataoka I."/>
        </authorList>
    </citation>
    <scope>NUCLEOTIDE SEQUENCE [LARGE SCALE GENOMIC DNA]</scope>
    <source>
        <strain evidence="18">cv. Fuchu</strain>
    </source>
</reference>
<comment type="caution">
    <text evidence="17">The sequence shown here is derived from an EMBL/GenBank/DDBJ whole genome shotgun (WGS) entry which is preliminary data.</text>
</comment>
<evidence type="ECO:0000313" key="18">
    <source>
        <dbReference type="Proteomes" id="UP000585474"/>
    </source>
</evidence>
<evidence type="ECO:0000256" key="15">
    <source>
        <dbReference type="ARBA" id="ARBA00032494"/>
    </source>
</evidence>
<evidence type="ECO:0000256" key="6">
    <source>
        <dbReference type="ARBA" id="ARBA00012460"/>
    </source>
</evidence>
<evidence type="ECO:0000259" key="16">
    <source>
        <dbReference type="Pfam" id="PF00483"/>
    </source>
</evidence>
<comment type="similarity">
    <text evidence="4">Belongs to the bacterial/plant glucose-1-phosphate adenylyltransferase family.</text>
</comment>
<dbReference type="GO" id="GO:0005524">
    <property type="term" value="F:ATP binding"/>
    <property type="evidence" value="ECO:0007669"/>
    <property type="project" value="UniProtKB-KW"/>
</dbReference>
<evidence type="ECO:0000256" key="9">
    <source>
        <dbReference type="ARBA" id="ARBA00022695"/>
    </source>
</evidence>
<keyword evidence="8" id="KW-0808">Transferase</keyword>
<comment type="subunit">
    <text evidence="5">Heterotetramer.</text>
</comment>
<feature type="domain" description="Nucleotidyl transferase" evidence="16">
    <location>
        <begin position="1"/>
        <end position="98"/>
    </location>
</feature>
<organism evidence="17 18">
    <name type="scientific">Actinidia rufa</name>
    <dbReference type="NCBI Taxonomy" id="165716"/>
    <lineage>
        <taxon>Eukaryota</taxon>
        <taxon>Viridiplantae</taxon>
        <taxon>Streptophyta</taxon>
        <taxon>Embryophyta</taxon>
        <taxon>Tracheophyta</taxon>
        <taxon>Spermatophyta</taxon>
        <taxon>Magnoliopsida</taxon>
        <taxon>eudicotyledons</taxon>
        <taxon>Gunneridae</taxon>
        <taxon>Pentapetalae</taxon>
        <taxon>asterids</taxon>
        <taxon>Ericales</taxon>
        <taxon>Actinidiaceae</taxon>
        <taxon>Actinidia</taxon>
    </lineage>
</organism>
<accession>A0A7J0FG78</accession>
<comment type="catalytic activity">
    <reaction evidence="1">
        <text>alpha-D-glucose 1-phosphate + ATP + H(+) = ADP-alpha-D-glucose + diphosphate</text>
        <dbReference type="Rhea" id="RHEA:12120"/>
        <dbReference type="ChEBI" id="CHEBI:15378"/>
        <dbReference type="ChEBI" id="CHEBI:30616"/>
        <dbReference type="ChEBI" id="CHEBI:33019"/>
        <dbReference type="ChEBI" id="CHEBI:57498"/>
        <dbReference type="ChEBI" id="CHEBI:58601"/>
        <dbReference type="EC" id="2.7.7.27"/>
    </reaction>
</comment>
<dbReference type="InterPro" id="IPR011831">
    <property type="entry name" value="ADP-Glc_PPase"/>
</dbReference>
<evidence type="ECO:0000256" key="12">
    <source>
        <dbReference type="ARBA" id="ARBA00022922"/>
    </source>
</evidence>
<dbReference type="GO" id="GO:0008878">
    <property type="term" value="F:glucose-1-phosphate adenylyltransferase activity"/>
    <property type="evidence" value="ECO:0007669"/>
    <property type="project" value="UniProtKB-EC"/>
</dbReference>
<comment type="pathway">
    <text evidence="3">Glycan biosynthesis; starch biosynthesis.</text>
</comment>
<evidence type="ECO:0000256" key="11">
    <source>
        <dbReference type="ARBA" id="ARBA00022840"/>
    </source>
</evidence>
<dbReference type="GO" id="GO:0005978">
    <property type="term" value="P:glycogen biosynthetic process"/>
    <property type="evidence" value="ECO:0007669"/>
    <property type="project" value="InterPro"/>
</dbReference>
<evidence type="ECO:0000256" key="4">
    <source>
        <dbReference type="ARBA" id="ARBA00010443"/>
    </source>
</evidence>
<evidence type="ECO:0000256" key="8">
    <source>
        <dbReference type="ARBA" id="ARBA00022679"/>
    </source>
</evidence>
<keyword evidence="9" id="KW-0548">Nucleotidyltransferase</keyword>
<dbReference type="InterPro" id="IPR005836">
    <property type="entry name" value="ADP_Glu_pyroP_CS"/>
</dbReference>